<dbReference type="FunFam" id="3.30.70.270:FF:000001">
    <property type="entry name" value="Diguanylate cyclase domain protein"/>
    <property type="match status" value="1"/>
</dbReference>
<dbReference type="InterPro" id="IPR013656">
    <property type="entry name" value="PAS_4"/>
</dbReference>
<dbReference type="Gene3D" id="3.30.70.270">
    <property type="match status" value="1"/>
</dbReference>
<keyword evidence="1" id="KW-0472">Membrane</keyword>
<dbReference type="STRING" id="62928.azo0498"/>
<proteinExistence type="predicted"/>
<evidence type="ECO:0000259" key="4">
    <source>
        <dbReference type="PROSITE" id="PS50887"/>
    </source>
</evidence>
<dbReference type="PANTHER" id="PTHR46663">
    <property type="entry name" value="DIGUANYLATE CYCLASE DGCT-RELATED"/>
    <property type="match status" value="1"/>
</dbReference>
<feature type="domain" description="PAS" evidence="2">
    <location>
        <begin position="475"/>
        <end position="521"/>
    </location>
</feature>
<evidence type="ECO:0000259" key="3">
    <source>
        <dbReference type="PROSITE" id="PS50113"/>
    </source>
</evidence>
<dbReference type="SMART" id="SM00267">
    <property type="entry name" value="GGDEF"/>
    <property type="match status" value="1"/>
</dbReference>
<feature type="transmembrane region" description="Helical" evidence="1">
    <location>
        <begin position="21"/>
        <end position="42"/>
    </location>
</feature>
<dbReference type="SMART" id="SM00086">
    <property type="entry name" value="PAC"/>
    <property type="match status" value="2"/>
</dbReference>
<dbReference type="HOGENOM" id="CLU_321517_0_0_4"/>
<dbReference type="InterPro" id="IPR035965">
    <property type="entry name" value="PAS-like_dom_sf"/>
</dbReference>
<evidence type="ECO:0000259" key="2">
    <source>
        <dbReference type="PROSITE" id="PS50112"/>
    </source>
</evidence>
<dbReference type="InterPro" id="IPR001610">
    <property type="entry name" value="PAC"/>
</dbReference>
<dbReference type="InterPro" id="IPR043128">
    <property type="entry name" value="Rev_trsase/Diguanyl_cyclase"/>
</dbReference>
<dbReference type="GO" id="GO:0003824">
    <property type="term" value="F:catalytic activity"/>
    <property type="evidence" value="ECO:0007669"/>
    <property type="project" value="UniProtKB-ARBA"/>
</dbReference>
<accession>A1K2R0</accession>
<sequence>MDRSSVTAAPAVGAAGRRRQHLADAGFVGFIALCIVVAWYSLHYHGQRLEQETLAARAQVADLDTQHLASHLSLTLRGVDLTLQTLLETGPPVDAVYTWNGLLREALRNSPQLRSLSLLDGTGTVIASSNPANLGQHPSLARFLPQAAPFAPTLRLGPPQGGRDLADAAPISAEEAPPPLYFVPLLRGLHTPDGDGVYLLAALNMDFFTNGGALPVRGATDHLEVINFEGQRVLDDDAPRTPEMRAADLALVERWKAGDEHGVVHLDTADGATYSVAYRLPRNLPLGVVARFNHAEALSGARAERARQERYLLPAVGLSLGGTLFGYFLFRRAGRRERLAREAAESALRASEERYRLTMGAVRDGMWEWHVDTGALCWDARCFEQLGFPPDGFELDIERWKARIHPEDHARLSPMMDEMATSPEGFRIEFRMPDIQGEWHWLEARGKVVEWRGDAPLRVVGTQTDIHVRKTGEIRLRLLEAALNAAANAVVITNANAVIEWVNPAFAALSGYNQDDAIGRTPRELINSGAQSGEYYAALWNTILAGDVWRGELINRRRDGQLYHEALTITPMRDENGTLDHFIAVKEDISARKAAEAELEATHARLQAVVDNFPGAVLFEDADGTITLANQMLCSLLGIDERASALVGRPSVELVADAAPNFTDAAAFVARIRDLRAAARPVHGEELETLGGRWLERDFLPVRSGDTLLGFLRLYRDVTERKHHEQALQRLATLDPLTGTWNRRAFLERAEHERLRYLRSEHPASLVMLDLDHFKRVNDTWGHAAGDAVLCHFVRVLQQRLRATDLLGRLGGEEFALLLVDTTPEGAAELTERLRAAIAEHPLPLGDRTISITVSAGIAPFVQDDQNVEAALARADAALYRAKARGRNQVVLADDECGTAR</sequence>
<dbReference type="Gene3D" id="3.30.450.20">
    <property type="entry name" value="PAS domain"/>
    <property type="match status" value="4"/>
</dbReference>
<dbReference type="PROSITE" id="PS50887">
    <property type="entry name" value="GGDEF"/>
    <property type="match status" value="1"/>
</dbReference>
<dbReference type="eggNOG" id="COG3706">
    <property type="taxonomic scope" value="Bacteria"/>
</dbReference>
<name>A1K2R0_AZOSB</name>
<reference evidence="5 6" key="1">
    <citation type="journal article" date="2006" name="Nat. Biotechnol.">
        <title>Complete genome of the mutualistic, N2-fixing grass endophyte Azoarcus sp. strain BH72.</title>
        <authorList>
            <person name="Krause A."/>
            <person name="Ramakumar A."/>
            <person name="Bartels D."/>
            <person name="Battistoni F."/>
            <person name="Bekel T."/>
            <person name="Boch J."/>
            <person name="Boehm M."/>
            <person name="Friedrich F."/>
            <person name="Hurek T."/>
            <person name="Krause L."/>
            <person name="Linke B."/>
            <person name="McHardy A.C."/>
            <person name="Sarkar A."/>
            <person name="Schneiker S."/>
            <person name="Syed A.A."/>
            <person name="Thauer R."/>
            <person name="Vorhoelter F.-J."/>
            <person name="Weidner S."/>
            <person name="Puehler A."/>
            <person name="Reinhold-Hurek B."/>
            <person name="Kaiser O."/>
            <person name="Goesmann A."/>
        </authorList>
    </citation>
    <scope>NUCLEOTIDE SEQUENCE [LARGE SCALE GENOMIC DNA]</scope>
    <source>
        <strain evidence="5 6">BH72</strain>
    </source>
</reference>
<dbReference type="PROSITE" id="PS50112">
    <property type="entry name" value="PAS"/>
    <property type="match status" value="2"/>
</dbReference>
<dbReference type="Pfam" id="PF00990">
    <property type="entry name" value="GGDEF"/>
    <property type="match status" value="1"/>
</dbReference>
<dbReference type="EMBL" id="AM406670">
    <property type="protein sequence ID" value="CAL93115.1"/>
    <property type="molecule type" value="Genomic_DNA"/>
</dbReference>
<protein>
    <submittedName>
        <fullName evidence="5">GGDEF/PAS/PAC-domain containing protein</fullName>
    </submittedName>
</protein>
<feature type="transmembrane region" description="Helical" evidence="1">
    <location>
        <begin position="311"/>
        <end position="330"/>
    </location>
</feature>
<keyword evidence="6" id="KW-1185">Reference proteome</keyword>
<dbReference type="Proteomes" id="UP000002588">
    <property type="component" value="Chromosome"/>
</dbReference>
<dbReference type="PROSITE" id="PS50113">
    <property type="entry name" value="PAC"/>
    <property type="match status" value="1"/>
</dbReference>
<dbReference type="SUPFAM" id="SSF55785">
    <property type="entry name" value="PYP-like sensor domain (PAS domain)"/>
    <property type="match status" value="3"/>
</dbReference>
<dbReference type="InterPro" id="IPR000160">
    <property type="entry name" value="GGDEF_dom"/>
</dbReference>
<gene>
    <name evidence="5" type="ordered locus">azo0498</name>
</gene>
<feature type="domain" description="PAS" evidence="2">
    <location>
        <begin position="602"/>
        <end position="639"/>
    </location>
</feature>
<feature type="domain" description="PAC" evidence="3">
    <location>
        <begin position="549"/>
        <end position="601"/>
    </location>
</feature>
<dbReference type="eggNOG" id="COG3829">
    <property type="taxonomic scope" value="Bacteria"/>
</dbReference>
<dbReference type="SUPFAM" id="SSF55073">
    <property type="entry name" value="Nucleotide cyclase"/>
    <property type="match status" value="1"/>
</dbReference>
<keyword evidence="1" id="KW-0812">Transmembrane</keyword>
<evidence type="ECO:0000256" key="1">
    <source>
        <dbReference type="SAM" id="Phobius"/>
    </source>
</evidence>
<dbReference type="CDD" id="cd00130">
    <property type="entry name" value="PAS"/>
    <property type="match status" value="3"/>
</dbReference>
<dbReference type="InterPro" id="IPR000014">
    <property type="entry name" value="PAS"/>
</dbReference>
<evidence type="ECO:0000313" key="6">
    <source>
        <dbReference type="Proteomes" id="UP000002588"/>
    </source>
</evidence>
<dbReference type="Pfam" id="PF08448">
    <property type="entry name" value="PAS_4"/>
    <property type="match status" value="1"/>
</dbReference>
<organism evidence="5 6">
    <name type="scientific">Azoarcus sp. (strain BH72)</name>
    <dbReference type="NCBI Taxonomy" id="418699"/>
    <lineage>
        <taxon>Bacteria</taxon>
        <taxon>Pseudomonadati</taxon>
        <taxon>Pseudomonadota</taxon>
        <taxon>Betaproteobacteria</taxon>
        <taxon>Rhodocyclales</taxon>
        <taxon>Zoogloeaceae</taxon>
        <taxon>Azoarcus</taxon>
    </lineage>
</organism>
<dbReference type="PANTHER" id="PTHR46663:SF4">
    <property type="entry name" value="DIGUANYLATE CYCLASE DGCT-RELATED"/>
    <property type="match status" value="1"/>
</dbReference>
<evidence type="ECO:0000313" key="5">
    <source>
        <dbReference type="EMBL" id="CAL93115.1"/>
    </source>
</evidence>
<dbReference type="AlphaFoldDB" id="A1K2R0"/>
<dbReference type="GO" id="GO:0006355">
    <property type="term" value="P:regulation of DNA-templated transcription"/>
    <property type="evidence" value="ECO:0007669"/>
    <property type="project" value="InterPro"/>
</dbReference>
<dbReference type="Pfam" id="PF00989">
    <property type="entry name" value="PAS"/>
    <property type="match status" value="1"/>
</dbReference>
<dbReference type="CDD" id="cd01949">
    <property type="entry name" value="GGDEF"/>
    <property type="match status" value="1"/>
</dbReference>
<dbReference type="NCBIfam" id="TIGR00254">
    <property type="entry name" value="GGDEF"/>
    <property type="match status" value="1"/>
</dbReference>
<dbReference type="InterPro" id="IPR013767">
    <property type="entry name" value="PAS_fold"/>
</dbReference>
<dbReference type="KEGG" id="azo:azo0498"/>
<dbReference type="SMART" id="SM00091">
    <property type="entry name" value="PAS"/>
    <property type="match status" value="3"/>
</dbReference>
<keyword evidence="1" id="KW-1133">Transmembrane helix</keyword>
<dbReference type="NCBIfam" id="TIGR00229">
    <property type="entry name" value="sensory_box"/>
    <property type="match status" value="3"/>
</dbReference>
<dbReference type="InterPro" id="IPR013655">
    <property type="entry name" value="PAS_fold_3"/>
</dbReference>
<dbReference type="InterPro" id="IPR000700">
    <property type="entry name" value="PAS-assoc_C"/>
</dbReference>
<dbReference type="InterPro" id="IPR052163">
    <property type="entry name" value="DGC-Regulatory_Protein"/>
</dbReference>
<dbReference type="InterPro" id="IPR029787">
    <property type="entry name" value="Nucleotide_cyclase"/>
</dbReference>
<dbReference type="RefSeq" id="WP_011764233.1">
    <property type="nucleotide sequence ID" value="NC_008702.1"/>
</dbReference>
<feature type="domain" description="GGDEF" evidence="4">
    <location>
        <begin position="762"/>
        <end position="895"/>
    </location>
</feature>
<dbReference type="Pfam" id="PF08447">
    <property type="entry name" value="PAS_3"/>
    <property type="match status" value="1"/>
</dbReference>